<reference evidence="1 2" key="1">
    <citation type="submission" date="2024-06" db="EMBL/GenBank/DDBJ databases">
        <authorList>
            <person name="Kim D.-U."/>
        </authorList>
    </citation>
    <scope>NUCLEOTIDE SEQUENCE [LARGE SCALE GENOMIC DNA]</scope>
    <source>
        <strain evidence="1 2">KACC15460</strain>
    </source>
</reference>
<sequence length="151" mass="16698">MATSENQPKGQHFLLSPACRTLTVMDLAKVREATAHGWFKRMRCPQTDGELFCPKCGTLRCCSMSRGRFKCSDKACKAVFTVVGHGLRVTQAQLQENGHVHLAFGEFRQGQGALQLSREIGVQFKTAWVYHRGGSTNSAICRALGSKNHQT</sequence>
<name>A0ABV2DR45_9HYPH</name>
<keyword evidence="2" id="KW-1185">Reference proteome</keyword>
<organism evidence="1 2">
    <name type="scientific">Mesorhizobium shangrilense</name>
    <dbReference type="NCBI Taxonomy" id="460060"/>
    <lineage>
        <taxon>Bacteria</taxon>
        <taxon>Pseudomonadati</taxon>
        <taxon>Pseudomonadota</taxon>
        <taxon>Alphaproteobacteria</taxon>
        <taxon>Hyphomicrobiales</taxon>
        <taxon>Phyllobacteriaceae</taxon>
        <taxon>Mesorhizobium</taxon>
    </lineage>
</organism>
<gene>
    <name evidence="1" type="ORF">ABVQ20_36615</name>
</gene>
<evidence type="ECO:0000313" key="2">
    <source>
        <dbReference type="Proteomes" id="UP001548832"/>
    </source>
</evidence>
<proteinExistence type="predicted"/>
<dbReference type="Proteomes" id="UP001548832">
    <property type="component" value="Unassembled WGS sequence"/>
</dbReference>
<dbReference type="EMBL" id="JBEWSZ010000010">
    <property type="protein sequence ID" value="MET2832473.1"/>
    <property type="molecule type" value="Genomic_DNA"/>
</dbReference>
<evidence type="ECO:0008006" key="3">
    <source>
        <dbReference type="Google" id="ProtNLM"/>
    </source>
</evidence>
<dbReference type="RefSeq" id="WP_354464695.1">
    <property type="nucleotide sequence ID" value="NZ_JBEWSZ010000010.1"/>
</dbReference>
<comment type="caution">
    <text evidence="1">The sequence shown here is derived from an EMBL/GenBank/DDBJ whole genome shotgun (WGS) entry which is preliminary data.</text>
</comment>
<protein>
    <recommendedName>
        <fullName evidence="3">Transposase zinc-ribbon domain-containing protein</fullName>
    </recommendedName>
</protein>
<accession>A0ABV2DR45</accession>
<evidence type="ECO:0000313" key="1">
    <source>
        <dbReference type="EMBL" id="MET2832473.1"/>
    </source>
</evidence>